<gene>
    <name evidence="7" type="ORF">ACFYKX_14405</name>
</gene>
<comment type="caution">
    <text evidence="7">The sequence shown here is derived from an EMBL/GenBank/DDBJ whole genome shotgun (WGS) entry which is preliminary data.</text>
</comment>
<keyword evidence="4" id="KW-0472">Membrane</keyword>
<dbReference type="RefSeq" id="WP_389361757.1">
    <property type="nucleotide sequence ID" value="NZ_JBIACK010000007.1"/>
</dbReference>
<dbReference type="Proteomes" id="UP001601059">
    <property type="component" value="Unassembled WGS sequence"/>
</dbReference>
<keyword evidence="2 3" id="KW-0175">Coiled coil</keyword>
<dbReference type="InterPro" id="IPR050465">
    <property type="entry name" value="UPF0194_transport"/>
</dbReference>
<dbReference type="Pfam" id="PF25990">
    <property type="entry name" value="Beta-barrel_YknX"/>
    <property type="match status" value="1"/>
</dbReference>
<dbReference type="InterPro" id="IPR058639">
    <property type="entry name" value="BSH_YknX-like"/>
</dbReference>
<evidence type="ECO:0000256" key="4">
    <source>
        <dbReference type="SAM" id="Phobius"/>
    </source>
</evidence>
<accession>A0ABW6KC20</accession>
<dbReference type="Gene3D" id="1.20.5.340">
    <property type="match status" value="1"/>
</dbReference>
<keyword evidence="4" id="KW-1133">Transmembrane helix</keyword>
<evidence type="ECO:0000256" key="1">
    <source>
        <dbReference type="ARBA" id="ARBA00004196"/>
    </source>
</evidence>
<proteinExistence type="predicted"/>
<dbReference type="Pfam" id="PF25984">
    <property type="entry name" value="BSH_YknX"/>
    <property type="match status" value="1"/>
</dbReference>
<feature type="domain" description="YknX-like barrel-sandwich hybrid" evidence="5">
    <location>
        <begin position="66"/>
        <end position="206"/>
    </location>
</feature>
<protein>
    <submittedName>
        <fullName evidence="7">Efflux RND transporter periplasmic adaptor subunit</fullName>
    </submittedName>
</protein>
<keyword evidence="4" id="KW-0812">Transmembrane</keyword>
<organism evidence="7 8">
    <name type="scientific">Cytobacillus spartinae</name>
    <dbReference type="NCBI Taxonomy" id="3299023"/>
    <lineage>
        <taxon>Bacteria</taxon>
        <taxon>Bacillati</taxon>
        <taxon>Bacillota</taxon>
        <taxon>Bacilli</taxon>
        <taxon>Bacillales</taxon>
        <taxon>Bacillaceae</taxon>
        <taxon>Cytobacillus</taxon>
    </lineage>
</organism>
<comment type="subcellular location">
    <subcellularLocation>
        <location evidence="1">Cell envelope</location>
    </subcellularLocation>
</comment>
<dbReference type="EMBL" id="JBIACK010000007">
    <property type="protein sequence ID" value="MFE8701788.1"/>
    <property type="molecule type" value="Genomic_DNA"/>
</dbReference>
<evidence type="ECO:0000313" key="8">
    <source>
        <dbReference type="Proteomes" id="UP001601059"/>
    </source>
</evidence>
<feature type="coiled-coil region" evidence="3">
    <location>
        <begin position="103"/>
        <end position="183"/>
    </location>
</feature>
<feature type="domain" description="YknX-like beta-barrel" evidence="6">
    <location>
        <begin position="217"/>
        <end position="293"/>
    </location>
</feature>
<evidence type="ECO:0000259" key="6">
    <source>
        <dbReference type="Pfam" id="PF25990"/>
    </source>
</evidence>
<feature type="transmembrane region" description="Helical" evidence="4">
    <location>
        <begin position="6"/>
        <end position="24"/>
    </location>
</feature>
<keyword evidence="8" id="KW-1185">Reference proteome</keyword>
<evidence type="ECO:0000313" key="7">
    <source>
        <dbReference type="EMBL" id="MFE8701788.1"/>
    </source>
</evidence>
<dbReference type="Gene3D" id="2.40.420.20">
    <property type="match status" value="1"/>
</dbReference>
<sequence length="395" mass="43991">MNWKKWTITLLICLFVAINLFLILKKDTKIARSSYIKEWTTVVKQDITQTKNSQGVVAPAEIGFSYYDNANGPFKQFMVKEGDQVDIGTPLFEYSPDNIDQAISLIEAEITKLENDLDGLETNIDNLEDLHSSLLAEEDNEEKHLLNAISSVEAQIFEKESQKAKLEAEIEKNEELLSSNETMFDTLTVSSNISGVVKEINHALQNPLITIASNEIHVEGIAGENEVLKIAEGMKVRVYTESMRKPIEGMISTISSLPLEKPTVKTETEYGFTVQLAEMETQILQGTHVNLTIVTQEIEDALTVPSRALHKSSLYVLRDNGEVEKQDVQLGNLLNNTQEITSGVEEGNIIAIAAKRANNKAYFTPVKIQKLNKSALSKMGKKESAKYVAKGILSR</sequence>
<reference evidence="7 8" key="1">
    <citation type="submission" date="2024-08" db="EMBL/GenBank/DDBJ databases">
        <title>Two novel Cytobacillus novel species.</title>
        <authorList>
            <person name="Liu G."/>
        </authorList>
    </citation>
    <scope>NUCLEOTIDE SEQUENCE [LARGE SCALE GENOMIC DNA]</scope>
    <source>
        <strain evidence="7 8">FJAT-54145</strain>
    </source>
</reference>
<dbReference type="InterPro" id="IPR058636">
    <property type="entry name" value="Beta-barrel_YknX"/>
</dbReference>
<name>A0ABW6KC20_9BACI</name>
<evidence type="ECO:0000259" key="5">
    <source>
        <dbReference type="Pfam" id="PF25984"/>
    </source>
</evidence>
<evidence type="ECO:0000256" key="2">
    <source>
        <dbReference type="ARBA" id="ARBA00023054"/>
    </source>
</evidence>
<dbReference type="PANTHER" id="PTHR32347">
    <property type="entry name" value="EFFLUX SYSTEM COMPONENT YKNX-RELATED"/>
    <property type="match status" value="1"/>
</dbReference>
<evidence type="ECO:0000256" key="3">
    <source>
        <dbReference type="SAM" id="Coils"/>
    </source>
</evidence>
<dbReference type="PANTHER" id="PTHR32347:SF14">
    <property type="entry name" value="EFFLUX SYSTEM COMPONENT YKNX-RELATED"/>
    <property type="match status" value="1"/>
</dbReference>